<dbReference type="AlphaFoldDB" id="A0A1E3BDV5"/>
<dbReference type="PANTHER" id="PTHR40780:SF3">
    <property type="entry name" value="DUF3669 DOMAIN-CONTAINING PROTEIN"/>
    <property type="match status" value="1"/>
</dbReference>
<dbReference type="OrthoDB" id="2993351at2759"/>
<organism evidence="2 3">
    <name type="scientific">Aspergillus cristatus</name>
    <name type="common">Chinese Fuzhuan brick tea-fermentation fungus</name>
    <name type="synonym">Eurotium cristatum</name>
    <dbReference type="NCBI Taxonomy" id="573508"/>
    <lineage>
        <taxon>Eukaryota</taxon>
        <taxon>Fungi</taxon>
        <taxon>Dikarya</taxon>
        <taxon>Ascomycota</taxon>
        <taxon>Pezizomycotina</taxon>
        <taxon>Eurotiomycetes</taxon>
        <taxon>Eurotiomycetidae</taxon>
        <taxon>Eurotiales</taxon>
        <taxon>Aspergillaceae</taxon>
        <taxon>Aspergillus</taxon>
        <taxon>Aspergillus subgen. Aspergillus</taxon>
    </lineage>
</organism>
<evidence type="ECO:0000259" key="1">
    <source>
        <dbReference type="Pfam" id="PF12417"/>
    </source>
</evidence>
<comment type="caution">
    <text evidence="2">The sequence shown here is derived from an EMBL/GenBank/DDBJ whole genome shotgun (WGS) entry which is preliminary data.</text>
</comment>
<protein>
    <recommendedName>
        <fullName evidence="1">DUF3669 domain-containing protein</fullName>
    </recommendedName>
</protein>
<dbReference type="VEuPathDB" id="FungiDB:SI65_05558"/>
<accession>A0A1E3BDV5</accession>
<gene>
    <name evidence="2" type="ORF">SI65_05558</name>
</gene>
<proteinExistence type="predicted"/>
<keyword evidence="3" id="KW-1185">Reference proteome</keyword>
<evidence type="ECO:0000313" key="2">
    <source>
        <dbReference type="EMBL" id="ODM18941.1"/>
    </source>
</evidence>
<dbReference type="EMBL" id="JXNT01000005">
    <property type="protein sequence ID" value="ODM18941.1"/>
    <property type="molecule type" value="Genomic_DNA"/>
</dbReference>
<evidence type="ECO:0000313" key="3">
    <source>
        <dbReference type="Proteomes" id="UP000094569"/>
    </source>
</evidence>
<dbReference type="PANTHER" id="PTHR40780">
    <property type="entry name" value="DUF3669 DOMAIN-CONTAINING PROTEIN"/>
    <property type="match status" value="1"/>
</dbReference>
<dbReference type="Proteomes" id="UP000094569">
    <property type="component" value="Unassembled WGS sequence"/>
</dbReference>
<name>A0A1E3BDV5_ASPCR</name>
<dbReference type="Pfam" id="PF12417">
    <property type="entry name" value="DUF3669"/>
    <property type="match status" value="1"/>
</dbReference>
<dbReference type="InterPro" id="IPR022137">
    <property type="entry name" value="Znf_prot_DUF3669"/>
</dbReference>
<sequence length="167" mass="19463">MSWLHWTFGTDYQPCNTLESQRIPPFPEATRELLIQDYCAPDNRPKASAHKANHDCLIRPYLGRRRIRKEPSKFISLRNYPFHVDQMEDIGLPACDMSYGNDVEFVLAPPDGQRQEDTMPNILGEHTMWMLDFDLCRDMSMDEAGVQKAVRAYWRNDPFYPRPGKGP</sequence>
<feature type="domain" description="DUF3669" evidence="1">
    <location>
        <begin position="128"/>
        <end position="165"/>
    </location>
</feature>
<reference evidence="2 3" key="1">
    <citation type="journal article" date="2016" name="BMC Genomics">
        <title>Comparative genomic and transcriptomic analyses of the Fuzhuan brick tea-fermentation fungus Aspergillus cristatus.</title>
        <authorList>
            <person name="Ge Y."/>
            <person name="Wang Y."/>
            <person name="Liu Y."/>
            <person name="Tan Y."/>
            <person name="Ren X."/>
            <person name="Zhang X."/>
            <person name="Hyde K.D."/>
            <person name="Liu Y."/>
            <person name="Liu Z."/>
        </authorList>
    </citation>
    <scope>NUCLEOTIDE SEQUENCE [LARGE SCALE GENOMIC DNA]</scope>
    <source>
        <strain evidence="2 3">GZAAS20.1005</strain>
    </source>
</reference>